<evidence type="ECO:0000256" key="1">
    <source>
        <dbReference type="SAM" id="MobiDB-lite"/>
    </source>
</evidence>
<keyword evidence="3" id="KW-1185">Reference proteome</keyword>
<sequence length="81" mass="8466">MGGGDQAAEEQDEGVVGHIRDGGGGRDGVRHGGLHPERGLRAFEFPGDEAPAEGESPQREHRRAPRIQAAGNLTTTAAARN</sequence>
<name>A0AAV0H646_9ROSI</name>
<organism evidence="2 3">
    <name type="scientific">Linum tenue</name>
    <dbReference type="NCBI Taxonomy" id="586396"/>
    <lineage>
        <taxon>Eukaryota</taxon>
        <taxon>Viridiplantae</taxon>
        <taxon>Streptophyta</taxon>
        <taxon>Embryophyta</taxon>
        <taxon>Tracheophyta</taxon>
        <taxon>Spermatophyta</taxon>
        <taxon>Magnoliopsida</taxon>
        <taxon>eudicotyledons</taxon>
        <taxon>Gunneridae</taxon>
        <taxon>Pentapetalae</taxon>
        <taxon>rosids</taxon>
        <taxon>fabids</taxon>
        <taxon>Malpighiales</taxon>
        <taxon>Linaceae</taxon>
        <taxon>Linum</taxon>
    </lineage>
</organism>
<feature type="compositionally biased region" description="Basic and acidic residues" evidence="1">
    <location>
        <begin position="18"/>
        <end position="41"/>
    </location>
</feature>
<dbReference type="AlphaFoldDB" id="A0AAV0H646"/>
<feature type="compositionally biased region" description="Polar residues" evidence="1">
    <location>
        <begin position="71"/>
        <end position="81"/>
    </location>
</feature>
<gene>
    <name evidence="2" type="ORF">LITE_LOCUS2564</name>
</gene>
<reference evidence="2" key="1">
    <citation type="submission" date="2022-08" db="EMBL/GenBank/DDBJ databases">
        <authorList>
            <person name="Gutierrez-Valencia J."/>
        </authorList>
    </citation>
    <scope>NUCLEOTIDE SEQUENCE</scope>
</reference>
<dbReference type="EMBL" id="CAMGYJ010000002">
    <property type="protein sequence ID" value="CAI0380193.1"/>
    <property type="molecule type" value="Genomic_DNA"/>
</dbReference>
<dbReference type="Proteomes" id="UP001154282">
    <property type="component" value="Unassembled WGS sequence"/>
</dbReference>
<evidence type="ECO:0000313" key="2">
    <source>
        <dbReference type="EMBL" id="CAI0380193.1"/>
    </source>
</evidence>
<accession>A0AAV0H646</accession>
<feature type="region of interest" description="Disordered" evidence="1">
    <location>
        <begin position="1"/>
        <end position="81"/>
    </location>
</feature>
<evidence type="ECO:0000313" key="3">
    <source>
        <dbReference type="Proteomes" id="UP001154282"/>
    </source>
</evidence>
<comment type="caution">
    <text evidence="2">The sequence shown here is derived from an EMBL/GenBank/DDBJ whole genome shotgun (WGS) entry which is preliminary data.</text>
</comment>
<protein>
    <submittedName>
        <fullName evidence="2">Uncharacterized protein</fullName>
    </submittedName>
</protein>
<proteinExistence type="predicted"/>